<dbReference type="InParanoid" id="A0A061GR67"/>
<dbReference type="EMBL" id="CM001887">
    <property type="protein sequence ID" value="EOY32335.1"/>
    <property type="molecule type" value="Genomic_DNA"/>
</dbReference>
<gene>
    <name evidence="1" type="ORF">TCM_040145</name>
</gene>
<sequence>MLFDDLVAKIQDRIAEWENKVLSPGGRITLLRSVFSSLPIYLLQVFKPPTCVIERIDRLFNSFLWEGSTGTRKIHWASWHKITLPSNEGGLDIRGLGDVMQAFSMKLWWRFLTCNSIWTHFIWSKYCASQIPRNVKSKLWDSQTWKWMLASCSVIEQFTRCRIGKGELFFWHDCWMGEAPLVSRYPSFASSTTRVCYFYDNGKWDLGKLNNVLPEEVVAKILKISIDPLSVDTAFWVPTSNGQFTIKSV</sequence>
<dbReference type="STRING" id="3641.A0A061GR67"/>
<dbReference type="eggNOG" id="KOG1075">
    <property type="taxonomic scope" value="Eukaryota"/>
</dbReference>
<reference evidence="1 2" key="1">
    <citation type="journal article" date="2013" name="Genome Biol.">
        <title>The genome sequence of the most widely cultivated cacao type and its use to identify candidate genes regulating pod color.</title>
        <authorList>
            <person name="Motamayor J.C."/>
            <person name="Mockaitis K."/>
            <person name="Schmutz J."/>
            <person name="Haiminen N."/>
            <person name="Iii D.L."/>
            <person name="Cornejo O."/>
            <person name="Findley S.D."/>
            <person name="Zheng P."/>
            <person name="Utro F."/>
            <person name="Royaert S."/>
            <person name="Saski C."/>
            <person name="Jenkins J."/>
            <person name="Podicheti R."/>
            <person name="Zhao M."/>
            <person name="Scheffler B.E."/>
            <person name="Stack J.C."/>
            <person name="Feltus F.A."/>
            <person name="Mustiga G.M."/>
            <person name="Amores F."/>
            <person name="Phillips W."/>
            <person name="Marelli J.P."/>
            <person name="May G.D."/>
            <person name="Shapiro H."/>
            <person name="Ma J."/>
            <person name="Bustamante C.D."/>
            <person name="Schnell R.J."/>
            <person name="Main D."/>
            <person name="Gilbert D."/>
            <person name="Parida L."/>
            <person name="Kuhn D.N."/>
        </authorList>
    </citation>
    <scope>NUCLEOTIDE SEQUENCE [LARGE SCALE GENOMIC DNA]</scope>
    <source>
        <strain evidence="2">cv. Matina 1-6</strain>
    </source>
</reference>
<dbReference type="Proteomes" id="UP000026915">
    <property type="component" value="Chromosome 9"/>
</dbReference>
<dbReference type="PANTHER" id="PTHR33116">
    <property type="entry name" value="REVERSE TRANSCRIPTASE ZINC-BINDING DOMAIN-CONTAINING PROTEIN-RELATED-RELATED"/>
    <property type="match status" value="1"/>
</dbReference>
<dbReference type="HOGENOM" id="CLU_000680_15_8_1"/>
<keyword evidence="2" id="KW-1185">Reference proteome</keyword>
<dbReference type="Gramene" id="EOY32335">
    <property type="protein sequence ID" value="EOY32335"/>
    <property type="gene ID" value="TCM_040145"/>
</dbReference>
<evidence type="ECO:0000313" key="2">
    <source>
        <dbReference type="Proteomes" id="UP000026915"/>
    </source>
</evidence>
<evidence type="ECO:0000313" key="1">
    <source>
        <dbReference type="EMBL" id="EOY32335.1"/>
    </source>
</evidence>
<dbReference type="AlphaFoldDB" id="A0A061GR67"/>
<name>A0A061GR67_THECC</name>
<accession>A0A061GR67</accession>
<proteinExistence type="predicted"/>
<organism evidence="1 2">
    <name type="scientific">Theobroma cacao</name>
    <name type="common">Cacao</name>
    <name type="synonym">Cocoa</name>
    <dbReference type="NCBI Taxonomy" id="3641"/>
    <lineage>
        <taxon>Eukaryota</taxon>
        <taxon>Viridiplantae</taxon>
        <taxon>Streptophyta</taxon>
        <taxon>Embryophyta</taxon>
        <taxon>Tracheophyta</taxon>
        <taxon>Spermatophyta</taxon>
        <taxon>Magnoliopsida</taxon>
        <taxon>eudicotyledons</taxon>
        <taxon>Gunneridae</taxon>
        <taxon>Pentapetalae</taxon>
        <taxon>rosids</taxon>
        <taxon>malvids</taxon>
        <taxon>Malvales</taxon>
        <taxon>Malvaceae</taxon>
        <taxon>Byttnerioideae</taxon>
        <taxon>Theobroma</taxon>
    </lineage>
</organism>
<dbReference type="OMA" id="CVIERID"/>
<evidence type="ECO:0008006" key="3">
    <source>
        <dbReference type="Google" id="ProtNLM"/>
    </source>
</evidence>
<protein>
    <recommendedName>
        <fullName evidence="3">Reverse transcriptase zinc-binding domain-containing protein</fullName>
    </recommendedName>
</protein>
<dbReference type="PANTHER" id="PTHR33116:SF80">
    <property type="entry name" value="REVERSE TRANSCRIPTASE ZINC-BINDING DOMAIN-CONTAINING PROTEIN"/>
    <property type="match status" value="1"/>
</dbReference>